<name>A0A1Y3EUH0_9BILA</name>
<dbReference type="GO" id="GO:0010494">
    <property type="term" value="C:cytoplasmic stress granule"/>
    <property type="evidence" value="ECO:0007669"/>
    <property type="project" value="TreeGrafter"/>
</dbReference>
<feature type="region of interest" description="Disordered" evidence="4">
    <location>
        <begin position="661"/>
        <end position="700"/>
    </location>
</feature>
<feature type="region of interest" description="Disordered" evidence="4">
    <location>
        <begin position="329"/>
        <end position="428"/>
    </location>
</feature>
<feature type="compositionally biased region" description="Polar residues" evidence="4">
    <location>
        <begin position="690"/>
        <end position="700"/>
    </location>
</feature>
<proteinExistence type="predicted"/>
<sequence>MPTADFVASQAAMTAPATVNTEEMSREDLKLRVRTQLEYYFSRYGNCPARRAVSLFYNEYNVCDDYVFSENLSGDMYLRSQMDNDQYVPIRIVANFNLMKKLTTDMNLIVEALRESPYVQVDESGEKVRPLLKRTTLILRGVPKGTEKHEVEKLFESPNCPRLVSCECALNDTWYANFDSDEDAQKAYLYLRNEVKTFKGNPILPAPPPPAAPPPMTQFTVGLPVAAASEPPDQQAAMATIAAAAAAAAAGPPKLFYYSPTVATCQHSPTAAVLPVASAAPPPFVATAAMLGSAWSPFDLGQILAMNGFQPQGTFRPALTFVSSQPITGNVSSRRFPSQRMRKRARGRSIRHVGFHGPDMRYSSSSAGGGVNSRRGPRERYSGADYWSSNSNNNSSKDKRVSGGGAATAATGGDKKLSSEPQSFHLQPSSFPPLPTNGGYIYFSSFLFIHSFICCCSRILLAATPLHHRLLRRHAIRPIRFLPNLLPLPVSVAQVHYERRLVVQILWFNFFFQNDAELSVEPKSAEVISSPLLNVDQITASLTTGSGGKAASSSGGGHTEKHYPKQQKANSSTSGSSSAVKAGEPASSTTRPRGEAPLNGNGVNVQTTNKKSTKLAPKSSNLTAENNAAISVTTAKATTVTTIVSKKAAPDVAQITDSLSKLDVSSSTTNNSGVSTNDNAKTSKTKKIHNSSNNENMATE</sequence>
<dbReference type="EMBL" id="LVZM01005142">
    <property type="protein sequence ID" value="OUC47169.1"/>
    <property type="molecule type" value="Genomic_DNA"/>
</dbReference>
<dbReference type="GO" id="GO:0005829">
    <property type="term" value="C:cytosol"/>
    <property type="evidence" value="ECO:0007669"/>
    <property type="project" value="TreeGrafter"/>
</dbReference>
<dbReference type="PANTHER" id="PTHR22792:SF131">
    <property type="entry name" value="LA-RELATED PROTEIN LARP4B"/>
    <property type="match status" value="1"/>
</dbReference>
<protein>
    <submittedName>
        <fullName evidence="6">La domain protein</fullName>
    </submittedName>
</protein>
<keyword evidence="2 3" id="KW-0694">RNA-binding</keyword>
<dbReference type="InterPro" id="IPR045180">
    <property type="entry name" value="La_dom_prot"/>
</dbReference>
<dbReference type="GO" id="GO:0045727">
    <property type="term" value="P:positive regulation of translation"/>
    <property type="evidence" value="ECO:0007669"/>
    <property type="project" value="TreeGrafter"/>
</dbReference>
<feature type="domain" description="HTH La-type RNA-binding" evidence="5">
    <location>
        <begin position="49"/>
        <end position="138"/>
    </location>
</feature>
<dbReference type="Pfam" id="PF05383">
    <property type="entry name" value="La"/>
    <property type="match status" value="1"/>
</dbReference>
<evidence type="ECO:0000256" key="4">
    <source>
        <dbReference type="SAM" id="MobiDB-lite"/>
    </source>
</evidence>
<dbReference type="InterPro" id="IPR036390">
    <property type="entry name" value="WH_DNA-bd_sf"/>
</dbReference>
<keyword evidence="1" id="KW-0597">Phosphoprotein</keyword>
<dbReference type="InterPro" id="IPR036388">
    <property type="entry name" value="WH-like_DNA-bd_sf"/>
</dbReference>
<organism evidence="6 7">
    <name type="scientific">Trichinella nativa</name>
    <dbReference type="NCBI Taxonomy" id="6335"/>
    <lineage>
        <taxon>Eukaryota</taxon>
        <taxon>Metazoa</taxon>
        <taxon>Ecdysozoa</taxon>
        <taxon>Nematoda</taxon>
        <taxon>Enoplea</taxon>
        <taxon>Dorylaimia</taxon>
        <taxon>Trichinellida</taxon>
        <taxon>Trichinellidae</taxon>
        <taxon>Trichinella</taxon>
    </lineage>
</organism>
<dbReference type="InterPro" id="IPR058699">
    <property type="entry name" value="RRM_LARP4/4B"/>
</dbReference>
<dbReference type="SMART" id="SM00715">
    <property type="entry name" value="LA"/>
    <property type="match status" value="1"/>
</dbReference>
<dbReference type="Proteomes" id="UP000243006">
    <property type="component" value="Unassembled WGS sequence"/>
</dbReference>
<evidence type="ECO:0000259" key="5">
    <source>
        <dbReference type="PROSITE" id="PS50961"/>
    </source>
</evidence>
<feature type="compositionally biased region" description="Low complexity" evidence="4">
    <location>
        <begin position="663"/>
        <end position="679"/>
    </location>
</feature>
<evidence type="ECO:0000313" key="7">
    <source>
        <dbReference type="Proteomes" id="UP000243006"/>
    </source>
</evidence>
<dbReference type="CDD" id="cd12430">
    <property type="entry name" value="RRM_LARP4_5_like"/>
    <property type="match status" value="1"/>
</dbReference>
<dbReference type="Pfam" id="PF26088">
    <property type="entry name" value="RRM_LARP4"/>
    <property type="match status" value="1"/>
</dbReference>
<dbReference type="GO" id="GO:0003730">
    <property type="term" value="F:mRNA 3'-UTR binding"/>
    <property type="evidence" value="ECO:0007669"/>
    <property type="project" value="TreeGrafter"/>
</dbReference>
<evidence type="ECO:0000256" key="2">
    <source>
        <dbReference type="ARBA" id="ARBA00022884"/>
    </source>
</evidence>
<feature type="non-terminal residue" evidence="6">
    <location>
        <position position="700"/>
    </location>
</feature>
<feature type="region of interest" description="Disordered" evidence="4">
    <location>
        <begin position="544"/>
        <end position="620"/>
    </location>
</feature>
<feature type="compositionally biased region" description="Low complexity" evidence="4">
    <location>
        <begin position="544"/>
        <end position="553"/>
    </location>
</feature>
<dbReference type="InterPro" id="IPR006630">
    <property type="entry name" value="La_HTH"/>
</dbReference>
<gene>
    <name evidence="6" type="ORF">D917_07139</name>
</gene>
<feature type="compositionally biased region" description="Polar residues" evidence="4">
    <location>
        <begin position="419"/>
        <end position="428"/>
    </location>
</feature>
<feature type="compositionally biased region" description="Polar residues" evidence="4">
    <location>
        <begin position="601"/>
        <end position="610"/>
    </location>
</feature>
<reference evidence="6 7" key="1">
    <citation type="submission" date="2015-04" db="EMBL/GenBank/DDBJ databases">
        <title>Draft genome of the roundworm Trichinella nativa.</title>
        <authorList>
            <person name="Mitreva M."/>
        </authorList>
    </citation>
    <scope>NUCLEOTIDE SEQUENCE [LARGE SCALE GENOMIC DNA]</scope>
    <source>
        <strain evidence="6 7">ISS45</strain>
    </source>
</reference>
<dbReference type="Gene3D" id="1.10.10.10">
    <property type="entry name" value="Winged helix-like DNA-binding domain superfamily/Winged helix DNA-binding domain"/>
    <property type="match status" value="1"/>
</dbReference>
<dbReference type="PROSITE" id="PS50961">
    <property type="entry name" value="HTH_LA"/>
    <property type="match status" value="1"/>
</dbReference>
<accession>A0A1Y3EUH0</accession>
<evidence type="ECO:0000256" key="1">
    <source>
        <dbReference type="ARBA" id="ARBA00022553"/>
    </source>
</evidence>
<feature type="compositionally biased region" description="Basic residues" evidence="4">
    <location>
        <begin position="340"/>
        <end position="354"/>
    </location>
</feature>
<dbReference type="AlphaFoldDB" id="A0A1Y3EUH0"/>
<dbReference type="SUPFAM" id="SSF46785">
    <property type="entry name" value="Winged helix' DNA-binding domain"/>
    <property type="match status" value="1"/>
</dbReference>
<dbReference type="PANTHER" id="PTHR22792">
    <property type="entry name" value="LUPUS LA PROTEIN-RELATED"/>
    <property type="match status" value="1"/>
</dbReference>
<evidence type="ECO:0000256" key="3">
    <source>
        <dbReference type="PROSITE-ProRule" id="PRU00332"/>
    </source>
</evidence>
<evidence type="ECO:0000313" key="6">
    <source>
        <dbReference type="EMBL" id="OUC47169.1"/>
    </source>
</evidence>
<comment type="caution">
    <text evidence="6">The sequence shown here is derived from an EMBL/GenBank/DDBJ whole genome shotgun (WGS) entry which is preliminary data.</text>
</comment>